<gene>
    <name evidence="2" type="ORF">PC117_g16219</name>
</gene>
<accession>A0A8T1CCA5</accession>
<dbReference type="EMBL" id="RCMK01000567">
    <property type="protein sequence ID" value="KAG2921506.1"/>
    <property type="molecule type" value="Genomic_DNA"/>
</dbReference>
<feature type="compositionally biased region" description="Basic and acidic residues" evidence="1">
    <location>
        <begin position="17"/>
        <end position="27"/>
    </location>
</feature>
<feature type="region of interest" description="Disordered" evidence="1">
    <location>
        <begin position="1"/>
        <end position="27"/>
    </location>
</feature>
<dbReference type="Proteomes" id="UP000736787">
    <property type="component" value="Unassembled WGS sequence"/>
</dbReference>
<evidence type="ECO:0000256" key="1">
    <source>
        <dbReference type="SAM" id="MobiDB-lite"/>
    </source>
</evidence>
<organism evidence="2 3">
    <name type="scientific">Phytophthora cactorum</name>
    <dbReference type="NCBI Taxonomy" id="29920"/>
    <lineage>
        <taxon>Eukaryota</taxon>
        <taxon>Sar</taxon>
        <taxon>Stramenopiles</taxon>
        <taxon>Oomycota</taxon>
        <taxon>Peronosporomycetes</taxon>
        <taxon>Peronosporales</taxon>
        <taxon>Peronosporaceae</taxon>
        <taxon>Phytophthora</taxon>
    </lineage>
</organism>
<reference evidence="2" key="1">
    <citation type="submission" date="2018-10" db="EMBL/GenBank/DDBJ databases">
        <title>Effector identification in a new, highly contiguous assembly of the strawberry crown rot pathogen Phytophthora cactorum.</title>
        <authorList>
            <person name="Armitage A.D."/>
            <person name="Nellist C.F."/>
            <person name="Bates H."/>
            <person name="Vickerstaff R.J."/>
            <person name="Harrison R.J."/>
        </authorList>
    </citation>
    <scope>NUCLEOTIDE SEQUENCE</scope>
    <source>
        <strain evidence="2">4040</strain>
    </source>
</reference>
<comment type="caution">
    <text evidence="2">The sequence shown here is derived from an EMBL/GenBank/DDBJ whole genome shotgun (WGS) entry which is preliminary data.</text>
</comment>
<proteinExistence type="predicted"/>
<evidence type="ECO:0000313" key="2">
    <source>
        <dbReference type="EMBL" id="KAG2921506.1"/>
    </source>
</evidence>
<name>A0A8T1CCA5_9STRA</name>
<evidence type="ECO:0000313" key="3">
    <source>
        <dbReference type="Proteomes" id="UP000736787"/>
    </source>
</evidence>
<protein>
    <submittedName>
        <fullName evidence="2">Uncharacterized protein</fullName>
    </submittedName>
</protein>
<dbReference type="AlphaFoldDB" id="A0A8T1CCA5"/>
<sequence>MQLTLRRPPLHLHCRSPRRDPKARDADASFQGVMQVDDLEPYAAGAALRDVVAIAPVVVPDMLGY</sequence>